<dbReference type="PANTHER" id="PTHR46890">
    <property type="entry name" value="NON-LTR RETROLELEMENT REVERSE TRANSCRIPTASE-LIKE PROTEIN-RELATED"/>
    <property type="match status" value="1"/>
</dbReference>
<proteinExistence type="predicted"/>
<protein>
    <recommendedName>
        <fullName evidence="3">Reverse transcriptase</fullName>
    </recommendedName>
</protein>
<name>A0A1U8J155_GOSHI</name>
<dbReference type="KEGG" id="ghi:107902401"/>
<sequence>MEEIKEAVWSYDENKAPDFGKRWTGWMLECVLTARAALLINGTITNEFRLYRGFRQGDPLSPFLFILVTEVLHLMMDKAEEMGIIEGIKDVIPGFGINEEFMYRVAAICKCKIGELSFNYLGIPLRADPRKISS</sequence>
<dbReference type="OrthoDB" id="994369at2759"/>
<dbReference type="GeneID" id="107902401"/>
<accession>A0A1U8J155</accession>
<dbReference type="InterPro" id="IPR052343">
    <property type="entry name" value="Retrotransposon-Effector_Assoc"/>
</dbReference>
<dbReference type="PaxDb" id="3635-A0A1U8J155"/>
<organism evidence="1 2">
    <name type="scientific">Gossypium hirsutum</name>
    <name type="common">Upland cotton</name>
    <name type="synonym">Gossypium mexicanum</name>
    <dbReference type="NCBI Taxonomy" id="3635"/>
    <lineage>
        <taxon>Eukaryota</taxon>
        <taxon>Viridiplantae</taxon>
        <taxon>Streptophyta</taxon>
        <taxon>Embryophyta</taxon>
        <taxon>Tracheophyta</taxon>
        <taxon>Spermatophyta</taxon>
        <taxon>Magnoliopsida</taxon>
        <taxon>eudicotyledons</taxon>
        <taxon>Gunneridae</taxon>
        <taxon>Pentapetalae</taxon>
        <taxon>rosids</taxon>
        <taxon>malvids</taxon>
        <taxon>Malvales</taxon>
        <taxon>Malvaceae</taxon>
        <taxon>Malvoideae</taxon>
        <taxon>Gossypium</taxon>
    </lineage>
</organism>
<gene>
    <name evidence="2" type="primary">LOC107902401</name>
</gene>
<reference evidence="2" key="2">
    <citation type="submission" date="2025-08" db="UniProtKB">
        <authorList>
            <consortium name="RefSeq"/>
        </authorList>
    </citation>
    <scope>IDENTIFICATION</scope>
</reference>
<evidence type="ECO:0000313" key="1">
    <source>
        <dbReference type="Proteomes" id="UP000818029"/>
    </source>
</evidence>
<keyword evidence="1" id="KW-1185">Reference proteome</keyword>
<dbReference type="PANTHER" id="PTHR46890:SF50">
    <property type="entry name" value="RNA-DIRECTED DNA POLYMERASE, EUKARYOTA, REVERSE TRANSCRIPTASE ZINC-BINDING DOMAIN PROTEIN-RELATED"/>
    <property type="match status" value="1"/>
</dbReference>
<dbReference type="AlphaFoldDB" id="A0A1U8J155"/>
<evidence type="ECO:0000313" key="2">
    <source>
        <dbReference type="RefSeq" id="XP_016684081.1"/>
    </source>
</evidence>
<dbReference type="Proteomes" id="UP000818029">
    <property type="component" value="Chromosome D05"/>
</dbReference>
<evidence type="ECO:0008006" key="3">
    <source>
        <dbReference type="Google" id="ProtNLM"/>
    </source>
</evidence>
<reference evidence="1" key="1">
    <citation type="journal article" date="2020" name="Nat. Genet.">
        <title>Genomic diversifications of five Gossypium allopolyploid species and their impact on cotton improvement.</title>
        <authorList>
            <person name="Chen Z.J."/>
            <person name="Sreedasyam A."/>
            <person name="Ando A."/>
            <person name="Song Q."/>
            <person name="De Santiago L.M."/>
            <person name="Hulse-Kemp A.M."/>
            <person name="Ding M."/>
            <person name="Ye W."/>
            <person name="Kirkbride R.C."/>
            <person name="Jenkins J."/>
            <person name="Plott C."/>
            <person name="Lovell J."/>
            <person name="Lin Y.M."/>
            <person name="Vaughn R."/>
            <person name="Liu B."/>
            <person name="Simpson S."/>
            <person name="Scheffler B.E."/>
            <person name="Wen L."/>
            <person name="Saski C.A."/>
            <person name="Grover C.E."/>
            <person name="Hu G."/>
            <person name="Conover J.L."/>
            <person name="Carlson J.W."/>
            <person name="Shu S."/>
            <person name="Boston L.B."/>
            <person name="Williams M."/>
            <person name="Peterson D.G."/>
            <person name="McGee K."/>
            <person name="Jones D.C."/>
            <person name="Wendel J.F."/>
            <person name="Stelly D.M."/>
            <person name="Grimwood J."/>
            <person name="Schmutz J."/>
        </authorList>
    </citation>
    <scope>NUCLEOTIDE SEQUENCE [LARGE SCALE GENOMIC DNA]</scope>
    <source>
        <strain evidence="1">cv. TM-1</strain>
    </source>
</reference>
<dbReference type="RefSeq" id="XP_016684081.1">
    <property type="nucleotide sequence ID" value="XM_016828592.1"/>
</dbReference>
<dbReference type="STRING" id="3635.A0A1U8J155"/>